<dbReference type="GO" id="GO:0032264">
    <property type="term" value="P:IMP salvage"/>
    <property type="evidence" value="ECO:0007669"/>
    <property type="project" value="TreeGrafter"/>
</dbReference>
<sequence length="209" mass="23147">MSTCKVTNRPISEITAGIRAQYNLKSNAHLLLTIEEVQFIVEKLARNIENHYKDIVTESNPLYIVGLLTGAYHIVSDITRRLSIPVRVSFIKVSSYQGTEQQDAKITGVTDEIRSAENVLIVDELWDTGNSVLAVQKLLKGGEICVAFAKDMGAVGTVKFLGNASLPDIWLLGYGLDCNGYGRNWPCVVYLNDQELAAVAQFRRELAIE</sequence>
<dbReference type="AlphaFoldDB" id="V6LTK5"/>
<dbReference type="InterPro" id="IPR029057">
    <property type="entry name" value="PRTase-like"/>
</dbReference>
<dbReference type="EMBL" id="AUWU02000003">
    <property type="protein sequence ID" value="KAH0575347.1"/>
    <property type="molecule type" value="Genomic_DNA"/>
</dbReference>
<dbReference type="EMBL" id="AUWU02000003">
    <property type="protein sequence ID" value="KAH0575360.1"/>
    <property type="molecule type" value="Genomic_DNA"/>
</dbReference>
<feature type="domain" description="Phosphoribosyltransferase" evidence="1">
    <location>
        <begin position="34"/>
        <end position="144"/>
    </location>
</feature>
<proteinExistence type="predicted"/>
<evidence type="ECO:0000313" key="5">
    <source>
        <dbReference type="EMBL" id="KAH0575360.1"/>
    </source>
</evidence>
<dbReference type="VEuPathDB" id="GiardiaDB:SS50377_22977"/>
<evidence type="ECO:0000313" key="2">
    <source>
        <dbReference type="EMBL" id="EST47977.1"/>
    </source>
</evidence>
<dbReference type="GO" id="GO:0000287">
    <property type="term" value="F:magnesium ion binding"/>
    <property type="evidence" value="ECO:0007669"/>
    <property type="project" value="TreeGrafter"/>
</dbReference>
<dbReference type="GO" id="GO:0032263">
    <property type="term" value="P:GMP salvage"/>
    <property type="evidence" value="ECO:0007669"/>
    <property type="project" value="TreeGrafter"/>
</dbReference>
<dbReference type="GO" id="GO:0046100">
    <property type="term" value="P:hypoxanthine metabolic process"/>
    <property type="evidence" value="ECO:0007669"/>
    <property type="project" value="TreeGrafter"/>
</dbReference>
<keyword evidence="6" id="KW-1185">Reference proteome</keyword>
<evidence type="ECO:0000313" key="6">
    <source>
        <dbReference type="Proteomes" id="UP000018208"/>
    </source>
</evidence>
<dbReference type="Pfam" id="PF00156">
    <property type="entry name" value="Pribosyltran"/>
    <property type="match status" value="1"/>
</dbReference>
<dbReference type="GO" id="GO:0006178">
    <property type="term" value="P:guanine salvage"/>
    <property type="evidence" value="ECO:0007669"/>
    <property type="project" value="TreeGrafter"/>
</dbReference>
<evidence type="ECO:0000259" key="1">
    <source>
        <dbReference type="Pfam" id="PF00156"/>
    </source>
</evidence>
<keyword evidence="2" id="KW-0328">Glycosyltransferase</keyword>
<name>V6LTK5_9EUKA</name>
<dbReference type="PANTHER" id="PTHR43340:SF1">
    <property type="entry name" value="HYPOXANTHINE PHOSPHORIBOSYLTRANSFERASE"/>
    <property type="match status" value="1"/>
</dbReference>
<dbReference type="Gene3D" id="3.40.50.2020">
    <property type="match status" value="1"/>
</dbReference>
<dbReference type="GO" id="GO:0005829">
    <property type="term" value="C:cytosol"/>
    <property type="evidence" value="ECO:0007669"/>
    <property type="project" value="TreeGrafter"/>
</dbReference>
<dbReference type="GO" id="GO:0004422">
    <property type="term" value="F:hypoxanthine phosphoribosyltransferase activity"/>
    <property type="evidence" value="ECO:0007669"/>
    <property type="project" value="TreeGrafter"/>
</dbReference>
<dbReference type="VEuPathDB" id="GiardiaDB:SS50377_22993"/>
<dbReference type="EMBL" id="AUWU02000003">
    <property type="protein sequence ID" value="KAH0575358.1"/>
    <property type="molecule type" value="Genomic_DNA"/>
</dbReference>
<dbReference type="InterPro" id="IPR000836">
    <property type="entry name" value="PRTase_dom"/>
</dbReference>
<dbReference type="InterPro" id="IPR050408">
    <property type="entry name" value="HGPRT"/>
</dbReference>
<dbReference type="Proteomes" id="UP000018208">
    <property type="component" value="Unassembled WGS sequence"/>
</dbReference>
<evidence type="ECO:0000313" key="4">
    <source>
        <dbReference type="EMBL" id="KAH0575358.1"/>
    </source>
</evidence>
<accession>V6LTK5</accession>
<dbReference type="OrthoDB" id="9449045at2759"/>
<reference evidence="3" key="2">
    <citation type="submission" date="2020-12" db="EMBL/GenBank/DDBJ databases">
        <title>New Spironucleus salmonicida genome in near-complete chromosomes.</title>
        <authorList>
            <person name="Xu F."/>
            <person name="Kurt Z."/>
            <person name="Jimenez-Gonzalez A."/>
            <person name="Astvaldsson A."/>
            <person name="Andersson J.O."/>
            <person name="Svard S.G."/>
        </authorList>
    </citation>
    <scope>NUCLEOTIDE SEQUENCE</scope>
    <source>
        <strain evidence="3">ATCC 50377</strain>
    </source>
</reference>
<dbReference type="SUPFAM" id="SSF53271">
    <property type="entry name" value="PRTase-like"/>
    <property type="match status" value="1"/>
</dbReference>
<gene>
    <name evidence="2" type="ORF">SS50377_11891</name>
    <name evidence="3" type="ORF">SS50377_22977</name>
    <name evidence="4" type="ORF">SS50377_22991</name>
    <name evidence="5" type="ORF">SS50377_22993</name>
</gene>
<reference evidence="2 3" key="1">
    <citation type="journal article" date="2014" name="PLoS Genet.">
        <title>The Genome of Spironucleus salmonicida Highlights a Fish Pathogen Adapted to Fluctuating Environments.</title>
        <authorList>
            <person name="Xu F."/>
            <person name="Jerlstrom-Hultqvist J."/>
            <person name="Einarsson E."/>
            <person name="Astvaldsson A."/>
            <person name="Svard S.G."/>
            <person name="Andersson J.O."/>
        </authorList>
    </citation>
    <scope>NUCLEOTIDE SEQUENCE</scope>
    <source>
        <strain evidence="3">ATCC 50377</strain>
    </source>
</reference>
<dbReference type="VEuPathDB" id="GiardiaDB:SS50377_22991"/>
<keyword evidence="2" id="KW-0808">Transferase</keyword>
<evidence type="ECO:0000313" key="3">
    <source>
        <dbReference type="EMBL" id="KAH0575347.1"/>
    </source>
</evidence>
<dbReference type="EMBL" id="KI546014">
    <property type="protein sequence ID" value="EST47977.1"/>
    <property type="molecule type" value="Genomic_DNA"/>
</dbReference>
<organism evidence="2">
    <name type="scientific">Spironucleus salmonicida</name>
    <dbReference type="NCBI Taxonomy" id="348837"/>
    <lineage>
        <taxon>Eukaryota</taxon>
        <taxon>Metamonada</taxon>
        <taxon>Diplomonadida</taxon>
        <taxon>Hexamitidae</taxon>
        <taxon>Hexamitinae</taxon>
        <taxon>Spironucleus</taxon>
    </lineage>
</organism>
<dbReference type="PANTHER" id="PTHR43340">
    <property type="entry name" value="HYPOXANTHINE-GUANINE PHOSPHORIBOSYLTRANSFERASE"/>
    <property type="match status" value="1"/>
</dbReference>
<dbReference type="CDD" id="cd06223">
    <property type="entry name" value="PRTases_typeI"/>
    <property type="match status" value="1"/>
</dbReference>
<protein>
    <submittedName>
        <fullName evidence="2">Guanine phosphoribosyltransferase</fullName>
    </submittedName>
</protein>